<gene>
    <name evidence="1" type="ORF">MRATA1EN22A_LOCUS24227</name>
</gene>
<name>A0AC59ZX99_RANTA</name>
<dbReference type="Proteomes" id="UP001162501">
    <property type="component" value="Chromosome 5"/>
</dbReference>
<organism evidence="1 2">
    <name type="scientific">Rangifer tarandus platyrhynchus</name>
    <name type="common">Svalbard reindeer</name>
    <dbReference type="NCBI Taxonomy" id="3082113"/>
    <lineage>
        <taxon>Eukaryota</taxon>
        <taxon>Metazoa</taxon>
        <taxon>Chordata</taxon>
        <taxon>Craniata</taxon>
        <taxon>Vertebrata</taxon>
        <taxon>Euteleostomi</taxon>
        <taxon>Mammalia</taxon>
        <taxon>Eutheria</taxon>
        <taxon>Laurasiatheria</taxon>
        <taxon>Artiodactyla</taxon>
        <taxon>Ruminantia</taxon>
        <taxon>Pecora</taxon>
        <taxon>Cervidae</taxon>
        <taxon>Odocoileinae</taxon>
        <taxon>Rangifer</taxon>
    </lineage>
</organism>
<dbReference type="EMBL" id="OX596089">
    <property type="protein sequence ID" value="CAN0527282.1"/>
    <property type="molecule type" value="Genomic_DNA"/>
</dbReference>
<protein>
    <submittedName>
        <fullName evidence="1">Uncharacterized protein</fullName>
    </submittedName>
</protein>
<reference evidence="1" key="1">
    <citation type="submission" date="2023-05" db="EMBL/GenBank/DDBJ databases">
        <authorList>
            <consortium name="ELIXIR-Norway"/>
        </authorList>
    </citation>
    <scope>NUCLEOTIDE SEQUENCE</scope>
</reference>
<sequence>MEGPCLTVCMCVSFNIFLKQVERGNTVAQQCSPYKTSTWSSGPVPPPKNTSKYRAILETALYTVTSGERDRILSSAASNPLVLDPRFPHFKSGNVSMCQSLSSYFSRWSQGASSRGMSPPESPRS</sequence>
<reference evidence="1" key="2">
    <citation type="submission" date="2025-03" db="EMBL/GenBank/DDBJ databases">
        <authorList>
            <consortium name="ELIXIR-Norway"/>
            <consortium name="Elixir Norway"/>
        </authorList>
    </citation>
    <scope>NUCLEOTIDE SEQUENCE</scope>
</reference>
<evidence type="ECO:0000313" key="2">
    <source>
        <dbReference type="Proteomes" id="UP001162501"/>
    </source>
</evidence>
<accession>A0AC59ZX99</accession>
<proteinExistence type="predicted"/>
<evidence type="ECO:0000313" key="1">
    <source>
        <dbReference type="EMBL" id="CAN0527282.1"/>
    </source>
</evidence>